<evidence type="ECO:0000313" key="7">
    <source>
        <dbReference type="EMBL" id="GMR39219.1"/>
    </source>
</evidence>
<dbReference type="InterPro" id="IPR008271">
    <property type="entry name" value="Ser/Thr_kinase_AS"/>
</dbReference>
<keyword evidence="2" id="KW-0547">Nucleotide-binding</keyword>
<keyword evidence="4" id="KW-0067">ATP-binding</keyword>
<evidence type="ECO:0000313" key="8">
    <source>
        <dbReference type="Proteomes" id="UP001328107"/>
    </source>
</evidence>
<proteinExistence type="inferred from homology"/>
<dbReference type="PROSITE" id="PS00108">
    <property type="entry name" value="PROTEIN_KINASE_ST"/>
    <property type="match status" value="1"/>
</dbReference>
<evidence type="ECO:0000256" key="5">
    <source>
        <dbReference type="ARBA" id="ARBA00037982"/>
    </source>
</evidence>
<reference evidence="8" key="1">
    <citation type="submission" date="2022-10" db="EMBL/GenBank/DDBJ databases">
        <title>Genome assembly of Pristionchus species.</title>
        <authorList>
            <person name="Yoshida K."/>
            <person name="Sommer R.J."/>
        </authorList>
    </citation>
    <scope>NUCLEOTIDE SEQUENCE [LARGE SCALE GENOMIC DNA]</scope>
    <source>
        <strain evidence="8">RS5460</strain>
    </source>
</reference>
<dbReference type="AlphaFoldDB" id="A0AAN4ZFY8"/>
<comment type="caution">
    <text evidence="7">The sequence shown here is derived from an EMBL/GenBank/DDBJ whole genome shotgun (WGS) entry which is preliminary data.</text>
</comment>
<feature type="non-terminal residue" evidence="7">
    <location>
        <position position="1"/>
    </location>
</feature>
<dbReference type="Gene3D" id="1.10.510.10">
    <property type="entry name" value="Transferase(Phosphotransferase) domain 1"/>
    <property type="match status" value="1"/>
</dbReference>
<dbReference type="SUPFAM" id="SSF56112">
    <property type="entry name" value="Protein kinase-like (PK-like)"/>
    <property type="match status" value="1"/>
</dbReference>
<feature type="domain" description="Protein kinase" evidence="6">
    <location>
        <begin position="1"/>
        <end position="175"/>
    </location>
</feature>
<evidence type="ECO:0000256" key="3">
    <source>
        <dbReference type="ARBA" id="ARBA00022777"/>
    </source>
</evidence>
<keyword evidence="8" id="KW-1185">Reference proteome</keyword>
<comment type="similarity">
    <text evidence="5">Belongs to the protein kinase superfamily. Ser/Thr protein kinase family. GCN2 subfamily.</text>
</comment>
<dbReference type="GO" id="GO:0004694">
    <property type="term" value="F:eukaryotic translation initiation factor 2alpha kinase activity"/>
    <property type="evidence" value="ECO:0007669"/>
    <property type="project" value="TreeGrafter"/>
</dbReference>
<sequence length="176" mass="20470">LCDCSLAKWLDRHREDTSRFFARIKEWFKQIVSAVAYIHDNDIIHRDLKPENVLLHQNRLKLCDLGISTLRGLEKGDTEYDRTCTGTSMYMSPEQMSPLPRYSSKTDVFSLGLILLELYKWRPLDERDKIFGEYRAGNASVIIADEGTAKMVKMLTQENPQNRPACKEIIAHPYFR</sequence>
<dbReference type="SMART" id="SM00220">
    <property type="entry name" value="S_TKc"/>
    <property type="match status" value="1"/>
</dbReference>
<dbReference type="PROSITE" id="PS50011">
    <property type="entry name" value="PROTEIN_KINASE_DOM"/>
    <property type="match status" value="1"/>
</dbReference>
<dbReference type="EMBL" id="BTRK01000002">
    <property type="protein sequence ID" value="GMR39219.1"/>
    <property type="molecule type" value="Genomic_DNA"/>
</dbReference>
<dbReference type="GO" id="GO:0005737">
    <property type="term" value="C:cytoplasm"/>
    <property type="evidence" value="ECO:0007669"/>
    <property type="project" value="TreeGrafter"/>
</dbReference>
<dbReference type="GO" id="GO:0005524">
    <property type="term" value="F:ATP binding"/>
    <property type="evidence" value="ECO:0007669"/>
    <property type="project" value="UniProtKB-KW"/>
</dbReference>
<dbReference type="PANTHER" id="PTHR11042">
    <property type="entry name" value="EUKARYOTIC TRANSLATION INITIATION FACTOR 2-ALPHA KINASE EIF2-ALPHA KINASE -RELATED"/>
    <property type="match status" value="1"/>
</dbReference>
<organism evidence="7 8">
    <name type="scientific">Pristionchus mayeri</name>
    <dbReference type="NCBI Taxonomy" id="1317129"/>
    <lineage>
        <taxon>Eukaryota</taxon>
        <taxon>Metazoa</taxon>
        <taxon>Ecdysozoa</taxon>
        <taxon>Nematoda</taxon>
        <taxon>Chromadorea</taxon>
        <taxon>Rhabditida</taxon>
        <taxon>Rhabditina</taxon>
        <taxon>Diplogasteromorpha</taxon>
        <taxon>Diplogasteroidea</taxon>
        <taxon>Neodiplogasteridae</taxon>
        <taxon>Pristionchus</taxon>
    </lineage>
</organism>
<dbReference type="GO" id="GO:0005634">
    <property type="term" value="C:nucleus"/>
    <property type="evidence" value="ECO:0007669"/>
    <property type="project" value="TreeGrafter"/>
</dbReference>
<name>A0AAN4ZFY8_9BILA</name>
<dbReference type="Proteomes" id="UP001328107">
    <property type="component" value="Unassembled WGS sequence"/>
</dbReference>
<dbReference type="InterPro" id="IPR050339">
    <property type="entry name" value="CC_SR_Kinase"/>
</dbReference>
<evidence type="ECO:0000259" key="6">
    <source>
        <dbReference type="PROSITE" id="PS50011"/>
    </source>
</evidence>
<evidence type="ECO:0000256" key="2">
    <source>
        <dbReference type="ARBA" id="ARBA00022741"/>
    </source>
</evidence>
<keyword evidence="3" id="KW-0418">Kinase</keyword>
<evidence type="ECO:0000256" key="4">
    <source>
        <dbReference type="ARBA" id="ARBA00022840"/>
    </source>
</evidence>
<keyword evidence="1" id="KW-0808">Transferase</keyword>
<dbReference type="InterPro" id="IPR011009">
    <property type="entry name" value="Kinase-like_dom_sf"/>
</dbReference>
<protein>
    <recommendedName>
        <fullName evidence="6">Protein kinase domain-containing protein</fullName>
    </recommendedName>
</protein>
<dbReference type="Pfam" id="PF00069">
    <property type="entry name" value="Pkinase"/>
    <property type="match status" value="1"/>
</dbReference>
<dbReference type="PANTHER" id="PTHR11042:SF91">
    <property type="entry name" value="EUKARYOTIC TRANSLATION INITIATION FACTOR 2-ALPHA KINASE"/>
    <property type="match status" value="1"/>
</dbReference>
<evidence type="ECO:0000256" key="1">
    <source>
        <dbReference type="ARBA" id="ARBA00022679"/>
    </source>
</evidence>
<gene>
    <name evidence="7" type="ORF">PMAYCL1PPCAC_09414</name>
</gene>
<dbReference type="InterPro" id="IPR000719">
    <property type="entry name" value="Prot_kinase_dom"/>
</dbReference>
<accession>A0AAN4ZFY8</accession>